<comment type="caution">
    <text evidence="1">The sequence shown here is derived from an EMBL/GenBank/DDBJ whole genome shotgun (WGS) entry which is preliminary data.</text>
</comment>
<evidence type="ECO:0000313" key="1">
    <source>
        <dbReference type="EMBL" id="KAF9066123.1"/>
    </source>
</evidence>
<dbReference type="Gene3D" id="1.20.1280.50">
    <property type="match status" value="1"/>
</dbReference>
<evidence type="ECO:0008006" key="3">
    <source>
        <dbReference type="Google" id="ProtNLM"/>
    </source>
</evidence>
<proteinExistence type="predicted"/>
<accession>A0A9P5U5U1</accession>
<dbReference type="Proteomes" id="UP000772434">
    <property type="component" value="Unassembled WGS sequence"/>
</dbReference>
<dbReference type="SUPFAM" id="SSF81383">
    <property type="entry name" value="F-box domain"/>
    <property type="match status" value="1"/>
</dbReference>
<sequence>MQSPSFSSSSQAHHYPQELVDEIIGFLHDDKGGLLHCSLVCRAWMPAARYHLF</sequence>
<reference evidence="1" key="1">
    <citation type="submission" date="2020-11" db="EMBL/GenBank/DDBJ databases">
        <authorList>
            <consortium name="DOE Joint Genome Institute"/>
            <person name="Ahrendt S."/>
            <person name="Riley R."/>
            <person name="Andreopoulos W."/>
            <person name="Labutti K."/>
            <person name="Pangilinan J."/>
            <person name="Ruiz-Duenas F.J."/>
            <person name="Barrasa J.M."/>
            <person name="Sanchez-Garcia M."/>
            <person name="Camarero S."/>
            <person name="Miyauchi S."/>
            <person name="Serrano A."/>
            <person name="Linde D."/>
            <person name="Babiker R."/>
            <person name="Drula E."/>
            <person name="Ayuso-Fernandez I."/>
            <person name="Pacheco R."/>
            <person name="Padilla G."/>
            <person name="Ferreira P."/>
            <person name="Barriuso J."/>
            <person name="Kellner H."/>
            <person name="Castanera R."/>
            <person name="Alfaro M."/>
            <person name="Ramirez L."/>
            <person name="Pisabarro A.G."/>
            <person name="Kuo A."/>
            <person name="Tritt A."/>
            <person name="Lipzen A."/>
            <person name="He G."/>
            <person name="Yan M."/>
            <person name="Ng V."/>
            <person name="Cullen D."/>
            <person name="Martin F."/>
            <person name="Rosso M.-N."/>
            <person name="Henrissat B."/>
            <person name="Hibbett D."/>
            <person name="Martinez A.T."/>
            <person name="Grigoriev I.V."/>
        </authorList>
    </citation>
    <scope>NUCLEOTIDE SEQUENCE</scope>
    <source>
        <strain evidence="1">AH 40177</strain>
    </source>
</reference>
<dbReference type="EMBL" id="JADNRY010000092">
    <property type="protein sequence ID" value="KAF9066123.1"/>
    <property type="molecule type" value="Genomic_DNA"/>
</dbReference>
<feature type="non-terminal residue" evidence="1">
    <location>
        <position position="53"/>
    </location>
</feature>
<dbReference type="AlphaFoldDB" id="A0A9P5U5U1"/>
<name>A0A9P5U5U1_9AGAR</name>
<keyword evidence="2" id="KW-1185">Reference proteome</keyword>
<organism evidence="1 2">
    <name type="scientific">Rhodocollybia butyracea</name>
    <dbReference type="NCBI Taxonomy" id="206335"/>
    <lineage>
        <taxon>Eukaryota</taxon>
        <taxon>Fungi</taxon>
        <taxon>Dikarya</taxon>
        <taxon>Basidiomycota</taxon>
        <taxon>Agaricomycotina</taxon>
        <taxon>Agaricomycetes</taxon>
        <taxon>Agaricomycetidae</taxon>
        <taxon>Agaricales</taxon>
        <taxon>Marasmiineae</taxon>
        <taxon>Omphalotaceae</taxon>
        <taxon>Rhodocollybia</taxon>
    </lineage>
</organism>
<protein>
    <recommendedName>
        <fullName evidence="3">F-box domain-containing protein</fullName>
    </recommendedName>
</protein>
<evidence type="ECO:0000313" key="2">
    <source>
        <dbReference type="Proteomes" id="UP000772434"/>
    </source>
</evidence>
<dbReference type="OrthoDB" id="2788229at2759"/>
<gene>
    <name evidence="1" type="ORF">BDP27DRAFT_1151553</name>
</gene>
<dbReference type="InterPro" id="IPR036047">
    <property type="entry name" value="F-box-like_dom_sf"/>
</dbReference>